<keyword evidence="1" id="KW-0812">Transmembrane</keyword>
<protein>
    <recommendedName>
        <fullName evidence="2">G domain-containing protein</fullName>
    </recommendedName>
</protein>
<reference evidence="3" key="1">
    <citation type="journal article" date="2019" name="Environ. Microbiol.">
        <title>Fungal ecological strategies reflected in gene transcription - a case study of two litter decomposers.</title>
        <authorList>
            <person name="Barbi F."/>
            <person name="Kohler A."/>
            <person name="Barry K."/>
            <person name="Baskaran P."/>
            <person name="Daum C."/>
            <person name="Fauchery L."/>
            <person name="Ihrmark K."/>
            <person name="Kuo A."/>
            <person name="LaButti K."/>
            <person name="Lipzen A."/>
            <person name="Morin E."/>
            <person name="Grigoriev I.V."/>
            <person name="Henrissat B."/>
            <person name="Lindahl B."/>
            <person name="Martin F."/>
        </authorList>
    </citation>
    <scope>NUCLEOTIDE SEQUENCE</scope>
    <source>
        <strain evidence="3">JB14</strain>
    </source>
</reference>
<feature type="transmembrane region" description="Helical" evidence="1">
    <location>
        <begin position="537"/>
        <end position="557"/>
    </location>
</feature>
<dbReference type="GO" id="GO:0005525">
    <property type="term" value="F:GTP binding"/>
    <property type="evidence" value="ECO:0007669"/>
    <property type="project" value="InterPro"/>
</dbReference>
<evidence type="ECO:0000259" key="2">
    <source>
        <dbReference type="Pfam" id="PF01926"/>
    </source>
</evidence>
<proteinExistence type="predicted"/>
<dbReference type="SUPFAM" id="SSF52540">
    <property type="entry name" value="P-loop containing nucleoside triphosphate hydrolases"/>
    <property type="match status" value="1"/>
</dbReference>
<sequence>MLTLSASETARSDTGHSCNLHLSEITVRLKKAQRYLKLVDFMINEERRDISWERSSEQQLGATLHPPIRLSASHRLAFRLHYSYTIGRVNTGLRKHQYISIDIQTLLNTLPHGEGDIRELRQVNEKAEIIVLFSLGATAQSAPNINPETMHDPSPSQGAVLIPETDEITRICPRFRILLIGKTGVGKSSLINHAFGVTEASVSHFNPGEADINTEIISNDNGQFVLHDSRGFEPGDLSNVQTVRKFIEGRNRMPELKNKLHAIWLCFAIPTAGGRIFETGVEEFLDLKKRGDLGKVPIIAVFTKYDELCDREERNLDDSACEGQTDEDIFQLVKRSADAVLRKDCINPLKERVGEGVPYIAVSIEERFKTTLSNLIKLTFDNVQKHVAHEASVVTAIAQKVNPGVKIDGSIAVGKAKYWKGLASSANFPGNTLATCLGVIHTDILVVWDFEDPLMHLRSTEFKALMFQLVDDLADQGTPDPNKGLSIGLSMVGTIAGIVSALAGPAAPIVIPIAASLVLAKWVFDVYQRSHDTLRRLMAYIIDLILIMQNIFWLVAINGNTKISRRLTKLAFKSYAESAVKAQVHLEIENYVNGAGVLDRGDRDNALTKVIELLNRNRIESADMFKLEGRIGAFDASGEDEPWDITESNPGRH</sequence>
<keyword evidence="4" id="KW-1185">Reference proteome</keyword>
<dbReference type="Pfam" id="PF01926">
    <property type="entry name" value="MMR_HSR1"/>
    <property type="match status" value="1"/>
</dbReference>
<accession>A0A6A4GPR9</accession>
<feature type="domain" description="G" evidence="2">
    <location>
        <begin position="176"/>
        <end position="248"/>
    </location>
</feature>
<keyword evidence="1" id="KW-0472">Membrane</keyword>
<organism evidence="3 4">
    <name type="scientific">Gymnopus androsaceus JB14</name>
    <dbReference type="NCBI Taxonomy" id="1447944"/>
    <lineage>
        <taxon>Eukaryota</taxon>
        <taxon>Fungi</taxon>
        <taxon>Dikarya</taxon>
        <taxon>Basidiomycota</taxon>
        <taxon>Agaricomycotina</taxon>
        <taxon>Agaricomycetes</taxon>
        <taxon>Agaricomycetidae</taxon>
        <taxon>Agaricales</taxon>
        <taxon>Marasmiineae</taxon>
        <taxon>Omphalotaceae</taxon>
        <taxon>Gymnopus</taxon>
    </lineage>
</organism>
<dbReference type="AlphaFoldDB" id="A0A6A4GPR9"/>
<dbReference type="InterPro" id="IPR006073">
    <property type="entry name" value="GTP-bd"/>
</dbReference>
<dbReference type="InterPro" id="IPR027417">
    <property type="entry name" value="P-loop_NTPase"/>
</dbReference>
<evidence type="ECO:0000313" key="3">
    <source>
        <dbReference type="EMBL" id="KAE9387343.1"/>
    </source>
</evidence>
<evidence type="ECO:0000313" key="4">
    <source>
        <dbReference type="Proteomes" id="UP000799118"/>
    </source>
</evidence>
<dbReference type="CDD" id="cd00882">
    <property type="entry name" value="Ras_like_GTPase"/>
    <property type="match status" value="1"/>
</dbReference>
<dbReference type="Gene3D" id="3.40.50.300">
    <property type="entry name" value="P-loop containing nucleotide triphosphate hydrolases"/>
    <property type="match status" value="1"/>
</dbReference>
<evidence type="ECO:0000256" key="1">
    <source>
        <dbReference type="SAM" id="Phobius"/>
    </source>
</evidence>
<dbReference type="OrthoDB" id="391988at2759"/>
<name>A0A6A4GPR9_9AGAR</name>
<gene>
    <name evidence="3" type="ORF">BT96DRAFT_927670</name>
</gene>
<feature type="transmembrane region" description="Helical" evidence="1">
    <location>
        <begin position="492"/>
        <end position="517"/>
    </location>
</feature>
<dbReference type="Proteomes" id="UP000799118">
    <property type="component" value="Unassembled WGS sequence"/>
</dbReference>
<dbReference type="EMBL" id="ML769807">
    <property type="protein sequence ID" value="KAE9387343.1"/>
    <property type="molecule type" value="Genomic_DNA"/>
</dbReference>
<keyword evidence="1" id="KW-1133">Transmembrane helix</keyword>